<sequence length="93" mass="10799">MNIGLDPESTRRFLDRIVNRIAVALLPAVRERLLGDELLNKSELGDWLGVSPTILTKSFLTKPGFPYYMVGSDRRYWKRAVIKYLDEHQEFSD</sequence>
<keyword evidence="2" id="KW-1185">Reference proteome</keyword>
<accession>A0ABV6K0S1</accession>
<reference evidence="1 2" key="1">
    <citation type="submission" date="2024-09" db="EMBL/GenBank/DDBJ databases">
        <authorList>
            <person name="Sun Q."/>
            <person name="Mori K."/>
        </authorList>
    </citation>
    <scope>NUCLEOTIDE SEQUENCE [LARGE SCALE GENOMIC DNA]</scope>
    <source>
        <strain evidence="1 2">TBRC 4575</strain>
    </source>
</reference>
<evidence type="ECO:0000313" key="1">
    <source>
        <dbReference type="EMBL" id="MFC0423056.1"/>
    </source>
</evidence>
<evidence type="ECO:0008006" key="3">
    <source>
        <dbReference type="Google" id="ProtNLM"/>
    </source>
</evidence>
<comment type="caution">
    <text evidence="1">The sequence shown here is derived from an EMBL/GenBank/DDBJ whole genome shotgun (WGS) entry which is preliminary data.</text>
</comment>
<gene>
    <name evidence="1" type="ORF">ACFFGS_02665</name>
</gene>
<dbReference type="RefSeq" id="WP_137645824.1">
    <property type="nucleotide sequence ID" value="NZ_BAABRM010000026.1"/>
</dbReference>
<dbReference type="Proteomes" id="UP001589855">
    <property type="component" value="Unassembled WGS sequence"/>
</dbReference>
<dbReference type="EMBL" id="JBHLUK010000014">
    <property type="protein sequence ID" value="MFC0423056.1"/>
    <property type="molecule type" value="Genomic_DNA"/>
</dbReference>
<evidence type="ECO:0000313" key="2">
    <source>
        <dbReference type="Proteomes" id="UP001589855"/>
    </source>
</evidence>
<organism evidence="1 2">
    <name type="scientific">Lactiplantibacillus plajomi</name>
    <dbReference type="NCBI Taxonomy" id="1457217"/>
    <lineage>
        <taxon>Bacteria</taxon>
        <taxon>Bacillati</taxon>
        <taxon>Bacillota</taxon>
        <taxon>Bacilli</taxon>
        <taxon>Lactobacillales</taxon>
        <taxon>Lactobacillaceae</taxon>
        <taxon>Lactiplantibacillus</taxon>
    </lineage>
</organism>
<protein>
    <recommendedName>
        <fullName evidence="3">DNA-binding protein</fullName>
    </recommendedName>
</protein>
<proteinExistence type="predicted"/>
<name>A0ABV6K0S1_9LACO</name>